<keyword evidence="3" id="KW-1185">Reference proteome</keyword>
<evidence type="ECO:0000313" key="2">
    <source>
        <dbReference type="EMBL" id="KIH47673.1"/>
    </source>
</evidence>
<evidence type="ECO:0000256" key="1">
    <source>
        <dbReference type="SAM" id="MobiDB-lite"/>
    </source>
</evidence>
<feature type="region of interest" description="Disordered" evidence="1">
    <location>
        <begin position="1"/>
        <end position="43"/>
    </location>
</feature>
<dbReference type="AlphaFoldDB" id="A0A0C2BUQ3"/>
<gene>
    <name evidence="2" type="ORF">ANCDUO_22263</name>
</gene>
<reference evidence="2 3" key="1">
    <citation type="submission" date="2013-12" db="EMBL/GenBank/DDBJ databases">
        <title>Draft genome of the parsitic nematode Ancylostoma duodenale.</title>
        <authorList>
            <person name="Mitreva M."/>
        </authorList>
    </citation>
    <scope>NUCLEOTIDE SEQUENCE [LARGE SCALE GENOMIC DNA]</scope>
    <source>
        <strain evidence="2 3">Zhejiang</strain>
    </source>
</reference>
<dbReference type="Proteomes" id="UP000054047">
    <property type="component" value="Unassembled WGS sequence"/>
</dbReference>
<name>A0A0C2BUQ3_9BILA</name>
<sequence length="116" mass="13450">MQEPPVSLDPTDNPDAMDNPEALAHLDHLDPLDPPDPLEPLETLDSLDNLDLKESVEFVRNIARWTAEYSSKTERDDKQIYQQITSGAIYLYVCNKRLCFKSKRINMRERAFERAE</sequence>
<organism evidence="2 3">
    <name type="scientific">Ancylostoma duodenale</name>
    <dbReference type="NCBI Taxonomy" id="51022"/>
    <lineage>
        <taxon>Eukaryota</taxon>
        <taxon>Metazoa</taxon>
        <taxon>Ecdysozoa</taxon>
        <taxon>Nematoda</taxon>
        <taxon>Chromadorea</taxon>
        <taxon>Rhabditida</taxon>
        <taxon>Rhabditina</taxon>
        <taxon>Rhabditomorpha</taxon>
        <taxon>Strongyloidea</taxon>
        <taxon>Ancylostomatidae</taxon>
        <taxon>Ancylostomatinae</taxon>
        <taxon>Ancylostoma</taxon>
    </lineage>
</organism>
<evidence type="ECO:0000313" key="3">
    <source>
        <dbReference type="Proteomes" id="UP000054047"/>
    </source>
</evidence>
<protein>
    <submittedName>
        <fullName evidence="2">Uncharacterized protein</fullName>
    </submittedName>
</protein>
<proteinExistence type="predicted"/>
<accession>A0A0C2BUQ3</accession>
<dbReference type="EMBL" id="KN767310">
    <property type="protein sequence ID" value="KIH47673.1"/>
    <property type="molecule type" value="Genomic_DNA"/>
</dbReference>